<dbReference type="AlphaFoldDB" id="A0A2G8T5H7"/>
<sequence>MTLLVQLVDQHCIDGAGALDPAAFTALLAQVPGWRVVDGRLQRTFAFRDFHQTIDFVGALAAMIHQQDHHPELTVTYQHCIVNYNTHSAGGAMSQNDFICAAKADAIYAQRTHA</sequence>
<comment type="similarity">
    <text evidence="2 4">Belongs to the pterin-4-alpha-carbinolamine dehydratase family.</text>
</comment>
<evidence type="ECO:0000256" key="4">
    <source>
        <dbReference type="HAMAP-Rule" id="MF_00434"/>
    </source>
</evidence>
<evidence type="ECO:0000313" key="5">
    <source>
        <dbReference type="EMBL" id="PIL41262.1"/>
    </source>
</evidence>
<dbReference type="HAMAP" id="MF_00434">
    <property type="entry name" value="Pterin_4_alpha"/>
    <property type="match status" value="1"/>
</dbReference>
<dbReference type="GO" id="GO:0006729">
    <property type="term" value="P:tetrahydrobiopterin biosynthetic process"/>
    <property type="evidence" value="ECO:0007669"/>
    <property type="project" value="InterPro"/>
</dbReference>
<dbReference type="SUPFAM" id="SSF55248">
    <property type="entry name" value="PCD-like"/>
    <property type="match status" value="1"/>
</dbReference>
<keyword evidence="6" id="KW-1185">Reference proteome</keyword>
<dbReference type="EMBL" id="PDOB01000003">
    <property type="protein sequence ID" value="PIL41262.1"/>
    <property type="molecule type" value="Genomic_DNA"/>
</dbReference>
<dbReference type="GO" id="GO:0008124">
    <property type="term" value="F:4-alpha-hydroxytetrahydrobiopterin dehydratase activity"/>
    <property type="evidence" value="ECO:0007669"/>
    <property type="project" value="UniProtKB-UniRule"/>
</dbReference>
<comment type="caution">
    <text evidence="5">The sequence shown here is derived from an EMBL/GenBank/DDBJ whole genome shotgun (WGS) entry which is preliminary data.</text>
</comment>
<evidence type="ECO:0000256" key="3">
    <source>
        <dbReference type="ARBA" id="ARBA00023239"/>
    </source>
</evidence>
<dbReference type="InterPro" id="IPR036428">
    <property type="entry name" value="PCD_sf"/>
</dbReference>
<dbReference type="PANTHER" id="PTHR12599">
    <property type="entry name" value="PTERIN-4-ALPHA-CARBINOLAMINE DEHYDRATASE"/>
    <property type="match status" value="1"/>
</dbReference>
<dbReference type="OrthoDB" id="9794987at2"/>
<gene>
    <name evidence="5" type="ORF">CR103_04025</name>
</gene>
<evidence type="ECO:0000256" key="1">
    <source>
        <dbReference type="ARBA" id="ARBA00001554"/>
    </source>
</evidence>
<dbReference type="InterPro" id="IPR001533">
    <property type="entry name" value="Pterin_deHydtase"/>
</dbReference>
<comment type="catalytic activity">
    <reaction evidence="1 4">
        <text>(4aS,6R)-4a-hydroxy-L-erythro-5,6,7,8-tetrahydrobiopterin = (6R)-L-erythro-6,7-dihydrobiopterin + H2O</text>
        <dbReference type="Rhea" id="RHEA:11920"/>
        <dbReference type="ChEBI" id="CHEBI:15377"/>
        <dbReference type="ChEBI" id="CHEBI:15642"/>
        <dbReference type="ChEBI" id="CHEBI:43120"/>
        <dbReference type="EC" id="4.2.1.96"/>
    </reaction>
</comment>
<dbReference type="RefSeq" id="WP_099914706.1">
    <property type="nucleotide sequence ID" value="NZ_BMHS01000004.1"/>
</dbReference>
<proteinExistence type="inferred from homology"/>
<evidence type="ECO:0000256" key="2">
    <source>
        <dbReference type="ARBA" id="ARBA00006472"/>
    </source>
</evidence>
<protein>
    <recommendedName>
        <fullName evidence="4">Putative pterin-4-alpha-carbinolamine dehydratase</fullName>
        <shortName evidence="4">PHS</shortName>
        <ecNumber evidence="4">4.2.1.96</ecNumber>
    </recommendedName>
    <alternativeName>
        <fullName evidence="4">4-alpha-hydroxy-tetrahydropterin dehydratase</fullName>
    </alternativeName>
    <alternativeName>
        <fullName evidence="4">Pterin carbinolamine dehydratase</fullName>
        <shortName evidence="4">PCD</shortName>
    </alternativeName>
</protein>
<dbReference type="PANTHER" id="PTHR12599:SF0">
    <property type="entry name" value="PTERIN-4-ALPHA-CARBINOLAMINE DEHYDRATASE"/>
    <property type="match status" value="1"/>
</dbReference>
<dbReference type="Proteomes" id="UP000228593">
    <property type="component" value="Unassembled WGS sequence"/>
</dbReference>
<name>A0A2G8T5H7_9BURK</name>
<evidence type="ECO:0000313" key="6">
    <source>
        <dbReference type="Proteomes" id="UP000228593"/>
    </source>
</evidence>
<dbReference type="Gene3D" id="3.30.1360.20">
    <property type="entry name" value="Transcriptional coactivator/pterin dehydratase"/>
    <property type="match status" value="1"/>
</dbReference>
<keyword evidence="3 4" id="KW-0456">Lyase</keyword>
<accession>A0A2G8T5H7</accession>
<dbReference type="Pfam" id="PF01329">
    <property type="entry name" value="Pterin_4a"/>
    <property type="match status" value="1"/>
</dbReference>
<reference evidence="5 6" key="1">
    <citation type="submission" date="2017-10" db="EMBL/GenBank/DDBJ databases">
        <title>Massilia psychrophilum sp. nov., a novel purple-pigmented bacterium isolated from Tianshan glacier, Xinjiang Municipality, China.</title>
        <authorList>
            <person name="Wang H."/>
        </authorList>
    </citation>
    <scope>NUCLEOTIDE SEQUENCE [LARGE SCALE GENOMIC DNA]</scope>
    <source>
        <strain evidence="5 6">JCM 30813</strain>
    </source>
</reference>
<organism evidence="5 6">
    <name type="scientific">Massilia psychrophila</name>
    <dbReference type="NCBI Taxonomy" id="1603353"/>
    <lineage>
        <taxon>Bacteria</taxon>
        <taxon>Pseudomonadati</taxon>
        <taxon>Pseudomonadota</taxon>
        <taxon>Betaproteobacteria</taxon>
        <taxon>Burkholderiales</taxon>
        <taxon>Oxalobacteraceae</taxon>
        <taxon>Telluria group</taxon>
        <taxon>Massilia</taxon>
    </lineage>
</organism>
<dbReference type="EC" id="4.2.1.96" evidence="4"/>